<protein>
    <recommendedName>
        <fullName evidence="1">GAG-pre-integrase domain-containing protein</fullName>
    </recommendedName>
</protein>
<dbReference type="OrthoDB" id="1728638at2759"/>
<evidence type="ECO:0000313" key="2">
    <source>
        <dbReference type="EMBL" id="CAH9078365.1"/>
    </source>
</evidence>
<feature type="domain" description="GAG-pre-integrase" evidence="1">
    <location>
        <begin position="33"/>
        <end position="95"/>
    </location>
</feature>
<dbReference type="AlphaFoldDB" id="A0A9P1E3W2"/>
<organism evidence="2 3">
    <name type="scientific">Cuscuta europaea</name>
    <name type="common">European dodder</name>
    <dbReference type="NCBI Taxonomy" id="41803"/>
    <lineage>
        <taxon>Eukaryota</taxon>
        <taxon>Viridiplantae</taxon>
        <taxon>Streptophyta</taxon>
        <taxon>Embryophyta</taxon>
        <taxon>Tracheophyta</taxon>
        <taxon>Spermatophyta</taxon>
        <taxon>Magnoliopsida</taxon>
        <taxon>eudicotyledons</taxon>
        <taxon>Gunneridae</taxon>
        <taxon>Pentapetalae</taxon>
        <taxon>asterids</taxon>
        <taxon>lamiids</taxon>
        <taxon>Solanales</taxon>
        <taxon>Convolvulaceae</taxon>
        <taxon>Cuscuteae</taxon>
        <taxon>Cuscuta</taxon>
        <taxon>Cuscuta subgen. Cuscuta</taxon>
    </lineage>
</organism>
<comment type="caution">
    <text evidence="2">The sequence shown here is derived from an EMBL/GenBank/DDBJ whole genome shotgun (WGS) entry which is preliminary data.</text>
</comment>
<keyword evidence="3" id="KW-1185">Reference proteome</keyword>
<sequence>MAPMSQDRESKKQIGTGCRVSDLYILESLHLPLKSSPVAASSFRLDHTSSPFYLWHSRLGHLSSDRLKILAQSGHLGNLSIGDISECSGCKLAKMSALLFSKSASIS</sequence>
<dbReference type="EMBL" id="CAMAPE010000010">
    <property type="protein sequence ID" value="CAH9078365.1"/>
    <property type="molecule type" value="Genomic_DNA"/>
</dbReference>
<dbReference type="Pfam" id="PF13976">
    <property type="entry name" value="gag_pre-integrs"/>
    <property type="match status" value="1"/>
</dbReference>
<proteinExistence type="predicted"/>
<name>A0A9P1E3W2_CUSEU</name>
<evidence type="ECO:0000313" key="3">
    <source>
        <dbReference type="Proteomes" id="UP001152484"/>
    </source>
</evidence>
<gene>
    <name evidence="2" type="ORF">CEURO_LOCUS6680</name>
</gene>
<reference evidence="2" key="1">
    <citation type="submission" date="2022-07" db="EMBL/GenBank/DDBJ databases">
        <authorList>
            <person name="Macas J."/>
            <person name="Novak P."/>
            <person name="Neumann P."/>
        </authorList>
    </citation>
    <scope>NUCLEOTIDE SEQUENCE</scope>
</reference>
<feature type="non-terminal residue" evidence="2">
    <location>
        <position position="107"/>
    </location>
</feature>
<dbReference type="Proteomes" id="UP001152484">
    <property type="component" value="Unassembled WGS sequence"/>
</dbReference>
<dbReference type="InterPro" id="IPR025724">
    <property type="entry name" value="GAG-pre-integrase_dom"/>
</dbReference>
<evidence type="ECO:0000259" key="1">
    <source>
        <dbReference type="Pfam" id="PF13976"/>
    </source>
</evidence>
<accession>A0A9P1E3W2</accession>